<accession>A0A3M7PA98</accession>
<dbReference type="PANTHER" id="PTHR45695">
    <property type="entry name" value="LEUCOKININ RECEPTOR-RELATED"/>
    <property type="match status" value="1"/>
</dbReference>
<gene>
    <name evidence="11" type="ORF">BpHYR1_020291</name>
</gene>
<feature type="compositionally biased region" description="Polar residues" evidence="8">
    <location>
        <begin position="387"/>
        <end position="398"/>
    </location>
</feature>
<dbReference type="OrthoDB" id="5975505at2759"/>
<feature type="compositionally biased region" description="Low complexity" evidence="8">
    <location>
        <begin position="399"/>
        <end position="416"/>
    </location>
</feature>
<dbReference type="SUPFAM" id="SSF81321">
    <property type="entry name" value="Family A G protein-coupled receptor-like"/>
    <property type="match status" value="1"/>
</dbReference>
<keyword evidence="12" id="KW-1185">Reference proteome</keyword>
<dbReference type="EMBL" id="REGN01012317">
    <property type="protein sequence ID" value="RMZ95962.1"/>
    <property type="molecule type" value="Genomic_DNA"/>
</dbReference>
<feature type="region of interest" description="Disordered" evidence="8">
    <location>
        <begin position="379"/>
        <end position="416"/>
    </location>
</feature>
<dbReference type="Pfam" id="PF00001">
    <property type="entry name" value="7tm_1"/>
    <property type="match status" value="1"/>
</dbReference>
<keyword evidence="7" id="KW-0807">Transducer</keyword>
<evidence type="ECO:0000256" key="6">
    <source>
        <dbReference type="ARBA" id="ARBA00023170"/>
    </source>
</evidence>
<dbReference type="GO" id="GO:0005886">
    <property type="term" value="C:plasma membrane"/>
    <property type="evidence" value="ECO:0007669"/>
    <property type="project" value="TreeGrafter"/>
</dbReference>
<evidence type="ECO:0000256" key="7">
    <source>
        <dbReference type="ARBA" id="ARBA00023224"/>
    </source>
</evidence>
<evidence type="ECO:0000313" key="12">
    <source>
        <dbReference type="Proteomes" id="UP000276133"/>
    </source>
</evidence>
<dbReference type="STRING" id="10195.A0A3M7PA98"/>
<proteinExistence type="predicted"/>
<keyword evidence="5 9" id="KW-0472">Membrane</keyword>
<reference evidence="11 12" key="1">
    <citation type="journal article" date="2018" name="Sci. Rep.">
        <title>Genomic signatures of local adaptation to the degree of environmental predictability in rotifers.</title>
        <authorList>
            <person name="Franch-Gras L."/>
            <person name="Hahn C."/>
            <person name="Garcia-Roger E.M."/>
            <person name="Carmona M.J."/>
            <person name="Serra M."/>
            <person name="Gomez A."/>
        </authorList>
    </citation>
    <scope>NUCLEOTIDE SEQUENCE [LARGE SCALE GENOMIC DNA]</scope>
    <source>
        <strain evidence="11">HYR1</strain>
    </source>
</reference>
<feature type="domain" description="G-protein coupled receptors family 1 profile" evidence="10">
    <location>
        <begin position="43"/>
        <end position="238"/>
    </location>
</feature>
<evidence type="ECO:0000259" key="10">
    <source>
        <dbReference type="PROSITE" id="PS50262"/>
    </source>
</evidence>
<dbReference type="CDD" id="cd00637">
    <property type="entry name" value="7tm_classA_rhodopsin-like"/>
    <property type="match status" value="1"/>
</dbReference>
<feature type="transmembrane region" description="Helical" evidence="9">
    <location>
        <begin position="141"/>
        <end position="160"/>
    </location>
</feature>
<evidence type="ECO:0000313" key="11">
    <source>
        <dbReference type="EMBL" id="RMZ95962.1"/>
    </source>
</evidence>
<comment type="caution">
    <text evidence="11">The sequence shown here is derived from an EMBL/GenBank/DDBJ whole genome shotgun (WGS) entry which is preliminary data.</text>
</comment>
<evidence type="ECO:0000256" key="4">
    <source>
        <dbReference type="ARBA" id="ARBA00023040"/>
    </source>
</evidence>
<feature type="transmembrane region" description="Helical" evidence="9">
    <location>
        <begin position="25"/>
        <end position="52"/>
    </location>
</feature>
<dbReference type="InterPro" id="IPR000276">
    <property type="entry name" value="GPCR_Rhodpsn"/>
</dbReference>
<keyword evidence="4" id="KW-0297">G-protein coupled receptor</keyword>
<dbReference type="InterPro" id="IPR017452">
    <property type="entry name" value="GPCR_Rhodpsn_7TM"/>
</dbReference>
<dbReference type="GO" id="GO:0004930">
    <property type="term" value="F:G protein-coupled receptor activity"/>
    <property type="evidence" value="ECO:0007669"/>
    <property type="project" value="UniProtKB-KW"/>
</dbReference>
<evidence type="ECO:0000256" key="5">
    <source>
        <dbReference type="ARBA" id="ARBA00023136"/>
    </source>
</evidence>
<sequence>MNFSDSFEEEFSYSESDSDHIAVGYYTFFVIMYTLITLVSFIGNTIILIVILRRRRMRVVTNFFLANITIANLIYTVCAPLQFIDEMYINWTYMDIMCPLLPFFSTLSINVNTSTMIAASMERLFVIVYPFKCKLTKKKTLLIIAGIWLGSVMLSSPWLIALRIERLNFFGKILENFAISNQTEEIFFPLEESSFEFVQCKPLDDFDLRYYFILLCFIQYFLPMFVLMITYSIIAYYIYFINSKVDLIMDNKFYNNFLTRNKKKIRPLKLILKEKLEEKEISEQPLAKKGRLENTEEQEIASLFKTIFNKSKQVLLDNRFYTCIIKRYDFPVDQVKIQKVFLNERVCNIDKMSAHQLELKFKSDQDYLEEVKNVALNRIKEDKKPSPKQSEVSPNGKISSSPKASWNTSSSSSNTSSLTIFKNRKFYRHVVNTGSLNNHHENDLVRKKRLSKSITFKFNSNIPVDYDFIKYNRLNSNDNVKILPKFTAVVGEICDCNVTQCKLVKESSVTIPSYPEVDDVLKRIGGDKEPLKKKGRPKK</sequence>
<organism evidence="11 12">
    <name type="scientific">Brachionus plicatilis</name>
    <name type="common">Marine rotifer</name>
    <name type="synonym">Brachionus muelleri</name>
    <dbReference type="NCBI Taxonomy" id="10195"/>
    <lineage>
        <taxon>Eukaryota</taxon>
        <taxon>Metazoa</taxon>
        <taxon>Spiralia</taxon>
        <taxon>Gnathifera</taxon>
        <taxon>Rotifera</taxon>
        <taxon>Eurotatoria</taxon>
        <taxon>Monogononta</taxon>
        <taxon>Pseudotrocha</taxon>
        <taxon>Ploima</taxon>
        <taxon>Brachionidae</taxon>
        <taxon>Brachionus</taxon>
    </lineage>
</organism>
<evidence type="ECO:0000256" key="3">
    <source>
        <dbReference type="ARBA" id="ARBA00022989"/>
    </source>
</evidence>
<name>A0A3M7PA98_BRAPC</name>
<keyword evidence="3 9" id="KW-1133">Transmembrane helix</keyword>
<dbReference type="Gene3D" id="1.20.1070.10">
    <property type="entry name" value="Rhodopsin 7-helix transmembrane proteins"/>
    <property type="match status" value="1"/>
</dbReference>
<feature type="transmembrane region" description="Helical" evidence="9">
    <location>
        <begin position="211"/>
        <end position="239"/>
    </location>
</feature>
<comment type="subcellular location">
    <subcellularLocation>
        <location evidence="1">Membrane</location>
        <topology evidence="1">Multi-pass membrane protein</topology>
    </subcellularLocation>
</comment>
<evidence type="ECO:0000256" key="1">
    <source>
        <dbReference type="ARBA" id="ARBA00004141"/>
    </source>
</evidence>
<dbReference type="PANTHER" id="PTHR45695:SF9">
    <property type="entry name" value="LEUCOKININ RECEPTOR"/>
    <property type="match status" value="1"/>
</dbReference>
<dbReference type="Proteomes" id="UP000276133">
    <property type="component" value="Unassembled WGS sequence"/>
</dbReference>
<feature type="transmembrane region" description="Helical" evidence="9">
    <location>
        <begin position="64"/>
        <end position="83"/>
    </location>
</feature>
<keyword evidence="2 9" id="KW-0812">Transmembrane</keyword>
<protein>
    <submittedName>
        <fullName evidence="11">Neuropeptide Y receptor type 1</fullName>
    </submittedName>
</protein>
<dbReference type="AlphaFoldDB" id="A0A3M7PA98"/>
<dbReference type="PROSITE" id="PS50262">
    <property type="entry name" value="G_PROTEIN_RECEP_F1_2"/>
    <property type="match status" value="1"/>
</dbReference>
<dbReference type="PRINTS" id="PR00237">
    <property type="entry name" value="GPCRRHODOPSN"/>
</dbReference>
<evidence type="ECO:0000256" key="9">
    <source>
        <dbReference type="SAM" id="Phobius"/>
    </source>
</evidence>
<evidence type="ECO:0000256" key="8">
    <source>
        <dbReference type="SAM" id="MobiDB-lite"/>
    </source>
</evidence>
<keyword evidence="6 11" id="KW-0675">Receptor</keyword>
<evidence type="ECO:0000256" key="2">
    <source>
        <dbReference type="ARBA" id="ARBA00022692"/>
    </source>
</evidence>